<name>A0A2P6RT37_ROSCH</name>
<feature type="coiled-coil region" evidence="3">
    <location>
        <begin position="127"/>
        <end position="196"/>
    </location>
</feature>
<sequence>MSRRRFGSVRSANNLVYGDRTLEGSPCPLLKRQQPPFDSPESPSRARELHMARRDIGRYRETRTDTDWVKEQAQIELYDAKKIAKDLSSVIEESNLMARGHTREIEALRRPRRRGDNRVLLPVGNDHVENNKNYEQVMREVQLLKQELSMLKIDMANVLEEKSQAEKQAEAANEKMMFYTSSAEAIRKEIEEADEEQVLVELAQIEALKEFGDIEAQRQQEANQLSSAVEETRKKVKDITEEIDHSKQVETKLSVTLSNVDALRNELQLVKGMDKSSSQMTDSFQLSETSLQRTEDSEASPLLHSITEELEAAKKELAAVKEEGFQYMASMDVIRNEMKHITDQTARIKKAEDKADLTVQTLNSKFLRAKAKLEALCASEEKAKSIQSSLSLTLEQLKTDADAANKEKENASEEAATIKSEILKIESDIDIAEEKFEAAMQELEAVKSSEAVALENLKTLIENTMRARASAAQNSSSITISKFEYEYLTGRAVGAEEIADKKVAAAQAWVEAIKASEKEILIKIDLAEKELKETRVEEVQQEASRPERQPSGQRMLEGQELQIWRQKRDRNAASGNRRTNGNLTPSRRAKFRKSASPGARHMNNFPIQKKTKVMPNLGKFFGGKRIAKDV</sequence>
<dbReference type="GO" id="GO:0009903">
    <property type="term" value="P:chloroplast avoidance movement"/>
    <property type="evidence" value="ECO:0007669"/>
    <property type="project" value="TreeGrafter"/>
</dbReference>
<protein>
    <submittedName>
        <fullName evidence="5">Putative WEB family protein</fullName>
    </submittedName>
</protein>
<evidence type="ECO:0000256" key="1">
    <source>
        <dbReference type="ARBA" id="ARBA00005485"/>
    </source>
</evidence>
<dbReference type="STRING" id="74649.A0A2P6RT37"/>
<evidence type="ECO:0000256" key="2">
    <source>
        <dbReference type="ARBA" id="ARBA00023054"/>
    </source>
</evidence>
<evidence type="ECO:0000313" key="5">
    <source>
        <dbReference type="EMBL" id="PRQ49598.1"/>
    </source>
</evidence>
<proteinExistence type="inferred from homology"/>
<feature type="coiled-coil region" evidence="3">
    <location>
        <begin position="222"/>
        <end position="249"/>
    </location>
</feature>
<dbReference type="GO" id="GO:0009904">
    <property type="term" value="P:chloroplast accumulation movement"/>
    <property type="evidence" value="ECO:0007669"/>
    <property type="project" value="TreeGrafter"/>
</dbReference>
<dbReference type="PANTHER" id="PTHR32054">
    <property type="entry name" value="HEAVY CHAIN, PUTATIVE, EXPRESSED-RELATED-RELATED"/>
    <property type="match status" value="1"/>
</dbReference>
<accession>A0A2P6RT37</accession>
<dbReference type="OMA" id="KRCVIAE"/>
<feature type="coiled-coil region" evidence="3">
    <location>
        <begin position="303"/>
        <end position="354"/>
    </location>
</feature>
<dbReference type="GO" id="GO:0005829">
    <property type="term" value="C:cytosol"/>
    <property type="evidence" value="ECO:0007669"/>
    <property type="project" value="TreeGrafter"/>
</dbReference>
<organism evidence="5 6">
    <name type="scientific">Rosa chinensis</name>
    <name type="common">China rose</name>
    <dbReference type="NCBI Taxonomy" id="74649"/>
    <lineage>
        <taxon>Eukaryota</taxon>
        <taxon>Viridiplantae</taxon>
        <taxon>Streptophyta</taxon>
        <taxon>Embryophyta</taxon>
        <taxon>Tracheophyta</taxon>
        <taxon>Spermatophyta</taxon>
        <taxon>Magnoliopsida</taxon>
        <taxon>eudicotyledons</taxon>
        <taxon>Gunneridae</taxon>
        <taxon>Pentapetalae</taxon>
        <taxon>rosids</taxon>
        <taxon>fabids</taxon>
        <taxon>Rosales</taxon>
        <taxon>Rosaceae</taxon>
        <taxon>Rosoideae</taxon>
        <taxon>Rosoideae incertae sedis</taxon>
        <taxon>Rosa</taxon>
    </lineage>
</organism>
<dbReference type="Proteomes" id="UP000238479">
    <property type="component" value="Chromosome 2"/>
</dbReference>
<feature type="region of interest" description="Disordered" evidence="4">
    <location>
        <begin position="278"/>
        <end position="300"/>
    </location>
</feature>
<keyword evidence="6" id="KW-1185">Reference proteome</keyword>
<comment type="similarity">
    <text evidence="1">Belongs to the WEB family.</text>
</comment>
<gene>
    <name evidence="5" type="ORF">RchiOBHm_Chr2g0123711</name>
</gene>
<dbReference type="EMBL" id="PDCK01000040">
    <property type="protein sequence ID" value="PRQ49598.1"/>
    <property type="molecule type" value="Genomic_DNA"/>
</dbReference>
<dbReference type="PANTHER" id="PTHR32054:SF2">
    <property type="entry name" value="PROTEIN PLASTID MOVEMENT IMPAIRED 2"/>
    <property type="match status" value="1"/>
</dbReference>
<dbReference type="Pfam" id="PF05701">
    <property type="entry name" value="WEMBL"/>
    <property type="match status" value="1"/>
</dbReference>
<evidence type="ECO:0000256" key="4">
    <source>
        <dbReference type="SAM" id="MobiDB-lite"/>
    </source>
</evidence>
<feature type="compositionally biased region" description="Polar residues" evidence="4">
    <location>
        <begin position="573"/>
        <end position="585"/>
    </location>
</feature>
<feature type="coiled-coil region" evidence="3">
    <location>
        <begin position="387"/>
        <end position="474"/>
    </location>
</feature>
<dbReference type="OrthoDB" id="685331at2759"/>
<feature type="compositionally biased region" description="Basic and acidic residues" evidence="4">
    <location>
        <begin position="535"/>
        <end position="548"/>
    </location>
</feature>
<dbReference type="InterPro" id="IPR008545">
    <property type="entry name" value="Web"/>
</dbReference>
<feature type="compositionally biased region" description="Polar residues" evidence="4">
    <location>
        <begin position="278"/>
        <end position="292"/>
    </location>
</feature>
<reference evidence="5 6" key="1">
    <citation type="journal article" date="2018" name="Nat. Genet.">
        <title>The Rosa genome provides new insights in the design of modern roses.</title>
        <authorList>
            <person name="Bendahmane M."/>
        </authorList>
    </citation>
    <scope>NUCLEOTIDE SEQUENCE [LARGE SCALE GENOMIC DNA]</scope>
    <source>
        <strain evidence="6">cv. Old Blush</strain>
    </source>
</reference>
<dbReference type="Gramene" id="PRQ49598">
    <property type="protein sequence ID" value="PRQ49598"/>
    <property type="gene ID" value="RchiOBHm_Chr2g0123711"/>
</dbReference>
<evidence type="ECO:0000256" key="3">
    <source>
        <dbReference type="SAM" id="Coils"/>
    </source>
</evidence>
<keyword evidence="2 3" id="KW-0175">Coiled coil</keyword>
<dbReference type="AlphaFoldDB" id="A0A2P6RT37"/>
<comment type="caution">
    <text evidence="5">The sequence shown here is derived from an EMBL/GenBank/DDBJ whole genome shotgun (WGS) entry which is preliminary data.</text>
</comment>
<feature type="region of interest" description="Disordered" evidence="4">
    <location>
        <begin position="535"/>
        <end position="604"/>
    </location>
</feature>
<evidence type="ECO:0000313" key="6">
    <source>
        <dbReference type="Proteomes" id="UP000238479"/>
    </source>
</evidence>
<feature type="region of interest" description="Disordered" evidence="4">
    <location>
        <begin position="22"/>
        <end position="48"/>
    </location>
</feature>